<dbReference type="EnsemblPlants" id="OBART01G22960.1">
    <property type="protein sequence ID" value="OBART01G22960.1"/>
    <property type="gene ID" value="OBART01G22960"/>
</dbReference>
<dbReference type="Gramene" id="OBART01G22960.1">
    <property type="protein sequence ID" value="OBART01G22960.1"/>
    <property type="gene ID" value="OBART01G22960"/>
</dbReference>
<dbReference type="InterPro" id="IPR046959">
    <property type="entry name" value="PRK1-6/SRF4-like"/>
</dbReference>
<feature type="compositionally biased region" description="Low complexity" evidence="3">
    <location>
        <begin position="60"/>
        <end position="72"/>
    </location>
</feature>
<accession>A0A0D3ERB4</accession>
<dbReference type="PANTHER" id="PTHR48007">
    <property type="entry name" value="LEUCINE-RICH REPEAT RECEPTOR-LIKE PROTEIN KINASE PXC1"/>
    <property type="match status" value="1"/>
</dbReference>
<dbReference type="eggNOG" id="ENOG502QTZV">
    <property type="taxonomic scope" value="Eukaryota"/>
</dbReference>
<dbReference type="PaxDb" id="65489-OBART01G22960.1"/>
<name>A0A0D3ERB4_9ORYZ</name>
<dbReference type="Proteomes" id="UP000026960">
    <property type="component" value="Chromosome 1"/>
</dbReference>
<dbReference type="HOGENOM" id="CLU_837771_0_0_1"/>
<feature type="compositionally biased region" description="Basic and acidic residues" evidence="3">
    <location>
        <begin position="86"/>
        <end position="99"/>
    </location>
</feature>
<feature type="domain" description="Leucine-rich repeat-containing N-terminal plant-type" evidence="4">
    <location>
        <begin position="173"/>
        <end position="196"/>
    </location>
</feature>
<reference evidence="5" key="2">
    <citation type="submission" date="2015-03" db="UniProtKB">
        <authorList>
            <consortium name="EnsemblPlants"/>
        </authorList>
    </citation>
    <scope>IDENTIFICATION</scope>
</reference>
<evidence type="ECO:0000313" key="5">
    <source>
        <dbReference type="EnsemblPlants" id="OBART01G22960.1"/>
    </source>
</evidence>
<organism evidence="5">
    <name type="scientific">Oryza barthii</name>
    <dbReference type="NCBI Taxonomy" id="65489"/>
    <lineage>
        <taxon>Eukaryota</taxon>
        <taxon>Viridiplantae</taxon>
        <taxon>Streptophyta</taxon>
        <taxon>Embryophyta</taxon>
        <taxon>Tracheophyta</taxon>
        <taxon>Spermatophyta</taxon>
        <taxon>Magnoliopsida</taxon>
        <taxon>Liliopsida</taxon>
        <taxon>Poales</taxon>
        <taxon>Poaceae</taxon>
        <taxon>BOP clade</taxon>
        <taxon>Oryzoideae</taxon>
        <taxon>Oryzeae</taxon>
        <taxon>Oryzinae</taxon>
        <taxon>Oryza</taxon>
    </lineage>
</organism>
<sequence>MPAATHCCGARRRRRRTSSTPSWIGRGTRRSMLLLAVFMLPPYFAYRLASSRSPPRRWRTSPARSSSSWASSGIGEQAGGEEGGEPEGRGGEGEGDRLARRARRPQPGRAASVGKEKRRAWFGKEAACLASGGGGPSPFPPLVQLSLGREQFGAVVPADDSGRGEGVVRVSEDPNCVLSTWRDADNDPCGWPGVTCVDDGGGGRVGGVELANFSLASYLPSELSLPYNQLAGQIPVAITTLQKLAALLAHNLLSSYIPAEIGRQWRLNLGEKGRMGEFPRDPAFPLLRFSARQRLLLPMSLWTTEEEVEFTDGNDDGWHQPDVVDPIPFVTA</sequence>
<dbReference type="Pfam" id="PF08263">
    <property type="entry name" value="LRRNT_2"/>
    <property type="match status" value="1"/>
</dbReference>
<dbReference type="InterPro" id="IPR013210">
    <property type="entry name" value="LRR_N_plant-typ"/>
</dbReference>
<dbReference type="Gene3D" id="3.80.10.10">
    <property type="entry name" value="Ribonuclease Inhibitor"/>
    <property type="match status" value="1"/>
</dbReference>
<feature type="region of interest" description="Disordered" evidence="3">
    <location>
        <begin position="1"/>
        <end position="25"/>
    </location>
</feature>
<keyword evidence="2" id="KW-0677">Repeat</keyword>
<reference evidence="5" key="1">
    <citation type="journal article" date="2009" name="Rice">
        <title>De Novo Next Generation Sequencing of Plant Genomes.</title>
        <authorList>
            <person name="Rounsley S."/>
            <person name="Marri P.R."/>
            <person name="Yu Y."/>
            <person name="He R."/>
            <person name="Sisneros N."/>
            <person name="Goicoechea J.L."/>
            <person name="Lee S.J."/>
            <person name="Angelova A."/>
            <person name="Kudrna D."/>
            <person name="Luo M."/>
            <person name="Affourtit J."/>
            <person name="Desany B."/>
            <person name="Knight J."/>
            <person name="Niazi F."/>
            <person name="Egholm M."/>
            <person name="Wing R.A."/>
        </authorList>
    </citation>
    <scope>NUCLEOTIDE SEQUENCE [LARGE SCALE GENOMIC DNA]</scope>
    <source>
        <strain evidence="5">cv. IRGC 105608</strain>
    </source>
</reference>
<protein>
    <recommendedName>
        <fullName evidence="4">Leucine-rich repeat-containing N-terminal plant-type domain-containing protein</fullName>
    </recommendedName>
</protein>
<keyword evidence="6" id="KW-1185">Reference proteome</keyword>
<feature type="region of interest" description="Disordered" evidence="3">
    <location>
        <begin position="51"/>
        <end position="117"/>
    </location>
</feature>
<keyword evidence="1" id="KW-0433">Leucine-rich repeat</keyword>
<dbReference type="InterPro" id="IPR032675">
    <property type="entry name" value="LRR_dom_sf"/>
</dbReference>
<evidence type="ECO:0000313" key="6">
    <source>
        <dbReference type="Proteomes" id="UP000026960"/>
    </source>
</evidence>
<dbReference type="STRING" id="65489.A0A0D3ERB4"/>
<evidence type="ECO:0000256" key="3">
    <source>
        <dbReference type="SAM" id="MobiDB-lite"/>
    </source>
</evidence>
<dbReference type="SUPFAM" id="SSF52058">
    <property type="entry name" value="L domain-like"/>
    <property type="match status" value="1"/>
</dbReference>
<proteinExistence type="predicted"/>
<evidence type="ECO:0000256" key="2">
    <source>
        <dbReference type="ARBA" id="ARBA00022737"/>
    </source>
</evidence>
<evidence type="ECO:0000256" key="1">
    <source>
        <dbReference type="ARBA" id="ARBA00022614"/>
    </source>
</evidence>
<dbReference type="AlphaFoldDB" id="A0A0D3ERB4"/>
<dbReference type="PANTHER" id="PTHR48007:SF8">
    <property type="entry name" value="RECEPTOR PROTEIN KINASE-LIKE PROTEIN ZAR1"/>
    <property type="match status" value="1"/>
</dbReference>
<evidence type="ECO:0000259" key="4">
    <source>
        <dbReference type="Pfam" id="PF08263"/>
    </source>
</evidence>